<evidence type="ECO:0000256" key="1">
    <source>
        <dbReference type="SAM" id="MobiDB-lite"/>
    </source>
</evidence>
<sequence>MAYLAMSGAVPIDTLVRRDPGCPDFVLADCPVPGPCNLQCAEGQSCQRKSPSSCNCATNFCGVDPAAITSPNIPQPQVSSSSSSGPSVGAIAGGVIGGVAAIGLITYLVWRFCIKTKRDPMERESWLEEKRNGDLEADDMTARRTHRSSTHTSHSVASTVLTRASNIIQIAYIPGVTNRATPTSPTILVPPVPPIPIAVSQASTPSAPEDQHFFMPSDLRPDSTYSAMTGYTDRTSFARTSYAPRSSIASTIYGKNAVIVAPAQTGMRAKPAMVSVKSTGSGTSTGSSTPPVPDIDFEKYGTVRPPSPANSTFSVGSTFLNNASAHTAMAARPQVVRVGSVSKKSSNLARTISAADSTPSSITGNTDQSPSNADQGPFADPPRPSTNRSNKAISAVIQEATRRASQRDMTTPSRLPEVVICKNDILAFLWLEVRMAQGMIPTGRILQNRFYPFTLLHLASKAENYEVMLGDPPALDPIIDISSFLLTTVAEGGRRVLLVARTRETPRQAVVAVAQI</sequence>
<name>A0AA97PLN2_PYRO3</name>
<feature type="compositionally biased region" description="Low complexity" evidence="1">
    <location>
        <begin position="276"/>
        <end position="289"/>
    </location>
</feature>
<dbReference type="EMBL" id="JH793827">
    <property type="protein sequence ID" value="ELQ39212.1"/>
    <property type="molecule type" value="Genomic_DNA"/>
</dbReference>
<organism evidence="3">
    <name type="scientific">Pyricularia oryzae (strain Y34)</name>
    <name type="common">Rice blast fungus</name>
    <name type="synonym">Magnaporthe oryzae</name>
    <dbReference type="NCBI Taxonomy" id="1143189"/>
    <lineage>
        <taxon>Eukaryota</taxon>
        <taxon>Fungi</taxon>
        <taxon>Dikarya</taxon>
        <taxon>Ascomycota</taxon>
        <taxon>Pezizomycotina</taxon>
        <taxon>Sordariomycetes</taxon>
        <taxon>Sordariomycetidae</taxon>
        <taxon>Magnaporthales</taxon>
        <taxon>Pyriculariaceae</taxon>
        <taxon>Pyricularia</taxon>
    </lineage>
</organism>
<protein>
    <submittedName>
        <fullName evidence="3">Uncharacterized protein</fullName>
    </submittedName>
</protein>
<feature type="region of interest" description="Disordered" evidence="1">
    <location>
        <begin position="340"/>
        <end position="390"/>
    </location>
</feature>
<feature type="region of interest" description="Disordered" evidence="1">
    <location>
        <begin position="276"/>
        <end position="297"/>
    </location>
</feature>
<feature type="transmembrane region" description="Helical" evidence="2">
    <location>
        <begin position="88"/>
        <end position="110"/>
    </location>
</feature>
<proteinExistence type="predicted"/>
<keyword evidence="2" id="KW-0472">Membrane</keyword>
<keyword evidence="2" id="KW-1133">Transmembrane helix</keyword>
<evidence type="ECO:0000256" key="2">
    <source>
        <dbReference type="SAM" id="Phobius"/>
    </source>
</evidence>
<accession>A0AA97PLN2</accession>
<feature type="compositionally biased region" description="Polar residues" evidence="1">
    <location>
        <begin position="347"/>
        <end position="374"/>
    </location>
</feature>
<dbReference type="Gene3D" id="1.20.5.100">
    <property type="entry name" value="Cytochrome c1, transmembrane anchor, C-terminal"/>
    <property type="match status" value="1"/>
</dbReference>
<evidence type="ECO:0000313" key="3">
    <source>
        <dbReference type="EMBL" id="ELQ39212.1"/>
    </source>
</evidence>
<keyword evidence="2" id="KW-0812">Transmembrane</keyword>
<dbReference type="Proteomes" id="UP000011086">
    <property type="component" value="Unassembled WGS sequence"/>
</dbReference>
<reference evidence="3" key="1">
    <citation type="journal article" date="2012" name="PLoS Genet.">
        <title>Comparative analysis of the genomes of two field isolates of the rice blast fungus Magnaporthe oryzae.</title>
        <authorList>
            <person name="Xue M."/>
            <person name="Yang J."/>
            <person name="Li Z."/>
            <person name="Hu S."/>
            <person name="Yao N."/>
            <person name="Dean R.A."/>
            <person name="Zhao W."/>
            <person name="Shen M."/>
            <person name="Zhang H."/>
            <person name="Li C."/>
            <person name="Liu L."/>
            <person name="Cao L."/>
            <person name="Xu X."/>
            <person name="Xing Y."/>
            <person name="Hsiang T."/>
            <person name="Zhang Z."/>
            <person name="Xu J.R."/>
            <person name="Peng Y.L."/>
        </authorList>
    </citation>
    <scope>NUCLEOTIDE SEQUENCE</scope>
    <source>
        <strain evidence="3">Y34</strain>
    </source>
</reference>
<gene>
    <name evidence="3" type="ORF">OOU_Y34scaffold00511g2</name>
</gene>
<dbReference type="AlphaFoldDB" id="A0AA97PLN2"/>